<accession>A0ABT0K3F1</accession>
<reference evidence="1 2" key="1">
    <citation type="submission" date="2022-04" db="EMBL/GenBank/DDBJ databases">
        <title>Genome diversity in the genus Frankia.</title>
        <authorList>
            <person name="Carlos-Shanley C."/>
            <person name="Hahn D."/>
        </authorList>
    </citation>
    <scope>NUCLEOTIDE SEQUENCE [LARGE SCALE GENOMIC DNA]</scope>
    <source>
        <strain evidence="1 2">Ag45/Mut15</strain>
    </source>
</reference>
<dbReference type="RefSeq" id="WP_248826436.1">
    <property type="nucleotide sequence ID" value="NZ_JALKFT010000031.1"/>
</dbReference>
<dbReference type="Proteomes" id="UP001201873">
    <property type="component" value="Unassembled WGS sequence"/>
</dbReference>
<dbReference type="Gene3D" id="3.30.70.20">
    <property type="match status" value="1"/>
</dbReference>
<evidence type="ECO:0000313" key="2">
    <source>
        <dbReference type="Proteomes" id="UP001201873"/>
    </source>
</evidence>
<protein>
    <submittedName>
        <fullName evidence="1">Ferredoxin</fullName>
    </submittedName>
</protein>
<evidence type="ECO:0000313" key="1">
    <source>
        <dbReference type="EMBL" id="MCK9878310.1"/>
    </source>
</evidence>
<keyword evidence="2" id="KW-1185">Reference proteome</keyword>
<dbReference type="EMBL" id="JALKFT010000031">
    <property type="protein sequence ID" value="MCK9878310.1"/>
    <property type="molecule type" value="Genomic_DNA"/>
</dbReference>
<sequence>MYGPHGPAVRTLRLWIDWTACDGRGWCTELLPELLDSDPDG</sequence>
<organism evidence="1 2">
    <name type="scientific">Frankia umida</name>
    <dbReference type="NCBI Taxonomy" id="573489"/>
    <lineage>
        <taxon>Bacteria</taxon>
        <taxon>Bacillati</taxon>
        <taxon>Actinomycetota</taxon>
        <taxon>Actinomycetes</taxon>
        <taxon>Frankiales</taxon>
        <taxon>Frankiaceae</taxon>
        <taxon>Frankia</taxon>
    </lineage>
</organism>
<proteinExistence type="predicted"/>
<comment type="caution">
    <text evidence="1">The sequence shown here is derived from an EMBL/GenBank/DDBJ whole genome shotgun (WGS) entry which is preliminary data.</text>
</comment>
<gene>
    <name evidence="1" type="ORF">MXD59_21475</name>
</gene>
<name>A0ABT0K3F1_9ACTN</name>